<dbReference type="InterPro" id="IPR036179">
    <property type="entry name" value="Ig-like_dom_sf"/>
</dbReference>
<feature type="region of interest" description="Disordered" evidence="7">
    <location>
        <begin position="124"/>
        <end position="159"/>
    </location>
</feature>
<feature type="domain" description="Ig-like" evidence="8">
    <location>
        <begin position="258"/>
        <end position="345"/>
    </location>
</feature>
<dbReference type="CDD" id="cd00063">
    <property type="entry name" value="FN3"/>
    <property type="match status" value="1"/>
</dbReference>
<dbReference type="SMART" id="SM00408">
    <property type="entry name" value="IGc2"/>
    <property type="match status" value="15"/>
</dbReference>
<feature type="domain" description="Ig-like" evidence="8">
    <location>
        <begin position="1608"/>
        <end position="1674"/>
    </location>
</feature>
<evidence type="ECO:0000256" key="6">
    <source>
        <dbReference type="ARBA" id="ARBA00023319"/>
    </source>
</evidence>
<dbReference type="FunFam" id="2.60.40.10:FF:000464">
    <property type="entry name" value="Putative obscurin-like protein 1"/>
    <property type="match status" value="1"/>
</dbReference>
<dbReference type="CDD" id="cd00096">
    <property type="entry name" value="Ig"/>
    <property type="match status" value="2"/>
</dbReference>
<feature type="domain" description="Ig-like" evidence="8">
    <location>
        <begin position="8"/>
        <end position="96"/>
    </location>
</feature>
<feature type="region of interest" description="Disordered" evidence="7">
    <location>
        <begin position="357"/>
        <end position="398"/>
    </location>
</feature>
<protein>
    <recommendedName>
        <fullName evidence="12">Obscurin like cytoskeletal adaptor 1a</fullName>
    </recommendedName>
</protein>
<dbReference type="SMART" id="SM00060">
    <property type="entry name" value="FN3"/>
    <property type="match status" value="1"/>
</dbReference>
<dbReference type="InterPro" id="IPR003599">
    <property type="entry name" value="Ig_sub"/>
</dbReference>
<reference evidence="10 11" key="1">
    <citation type="submission" date="2020-02" db="EMBL/GenBank/DDBJ databases">
        <title>Esox lucius (northern pike) genome, fEsoLuc1, primary haplotype.</title>
        <authorList>
            <person name="Myers G."/>
            <person name="Karagic N."/>
            <person name="Meyer A."/>
            <person name="Pippel M."/>
            <person name="Reichard M."/>
            <person name="Winkler S."/>
            <person name="Tracey A."/>
            <person name="Sims Y."/>
            <person name="Howe K."/>
            <person name="Rhie A."/>
            <person name="Formenti G."/>
            <person name="Durbin R."/>
            <person name="Fedrigo O."/>
            <person name="Jarvis E.D."/>
        </authorList>
    </citation>
    <scope>NUCLEOTIDE SEQUENCE [LARGE SCALE GENOMIC DNA]</scope>
</reference>
<dbReference type="FunFam" id="2.60.40.10:FF:002420">
    <property type="entry name" value="Obscurin-like 1b"/>
    <property type="match status" value="1"/>
</dbReference>
<keyword evidence="3" id="KW-0597">Phosphoprotein</keyword>
<dbReference type="InterPro" id="IPR003598">
    <property type="entry name" value="Ig_sub2"/>
</dbReference>
<keyword evidence="11" id="KW-1185">Reference proteome</keyword>
<dbReference type="Pfam" id="PF13927">
    <property type="entry name" value="Ig_3"/>
    <property type="match status" value="2"/>
</dbReference>
<evidence type="ECO:0000256" key="5">
    <source>
        <dbReference type="ARBA" id="ARBA00023157"/>
    </source>
</evidence>
<feature type="compositionally biased region" description="Basic residues" evidence="7">
    <location>
        <begin position="377"/>
        <end position="387"/>
    </location>
</feature>
<feature type="domain" description="Ig-like" evidence="8">
    <location>
        <begin position="1500"/>
        <end position="1583"/>
    </location>
</feature>
<dbReference type="GeneTree" id="ENSGT00940000156702"/>
<evidence type="ECO:0000256" key="7">
    <source>
        <dbReference type="SAM" id="MobiDB-lite"/>
    </source>
</evidence>
<evidence type="ECO:0000259" key="8">
    <source>
        <dbReference type="PROSITE" id="PS50835"/>
    </source>
</evidence>
<feature type="domain" description="Ig-like" evidence="8">
    <location>
        <begin position="2036"/>
        <end position="2121"/>
    </location>
</feature>
<reference evidence="10" key="2">
    <citation type="submission" date="2025-08" db="UniProtKB">
        <authorList>
            <consortium name="Ensembl"/>
        </authorList>
    </citation>
    <scope>IDENTIFICATION</scope>
</reference>
<dbReference type="PANTHER" id="PTHR35971">
    <property type="entry name" value="SI:DKEY-31G6.6"/>
    <property type="match status" value="1"/>
</dbReference>
<feature type="domain" description="Ig-like" evidence="8">
    <location>
        <begin position="1131"/>
        <end position="1221"/>
    </location>
</feature>
<feature type="domain" description="Ig-like" evidence="8">
    <location>
        <begin position="2160"/>
        <end position="2251"/>
    </location>
</feature>
<proteinExistence type="predicted"/>
<feature type="compositionally biased region" description="Low complexity" evidence="7">
    <location>
        <begin position="360"/>
        <end position="372"/>
    </location>
</feature>
<organism evidence="10 11">
    <name type="scientific">Esox lucius</name>
    <name type="common">Northern pike</name>
    <dbReference type="NCBI Taxonomy" id="8010"/>
    <lineage>
        <taxon>Eukaryota</taxon>
        <taxon>Metazoa</taxon>
        <taxon>Chordata</taxon>
        <taxon>Craniata</taxon>
        <taxon>Vertebrata</taxon>
        <taxon>Euteleostomi</taxon>
        <taxon>Actinopterygii</taxon>
        <taxon>Neopterygii</taxon>
        <taxon>Teleostei</taxon>
        <taxon>Protacanthopterygii</taxon>
        <taxon>Esociformes</taxon>
        <taxon>Esocidae</taxon>
        <taxon>Esox</taxon>
    </lineage>
</organism>
<dbReference type="FunFam" id="2.60.40.10:FF:000211">
    <property type="entry name" value="Obscurin-like protein 1"/>
    <property type="match status" value="9"/>
</dbReference>
<evidence type="ECO:0000256" key="1">
    <source>
        <dbReference type="ARBA" id="ARBA00004496"/>
    </source>
</evidence>
<dbReference type="Gene3D" id="2.60.40.10">
    <property type="entry name" value="Immunoglobulins"/>
    <property type="match status" value="23"/>
</dbReference>
<dbReference type="InterPro" id="IPR003961">
    <property type="entry name" value="FN3_dom"/>
</dbReference>
<dbReference type="InterPro" id="IPR013098">
    <property type="entry name" value="Ig_I-set"/>
</dbReference>
<dbReference type="FunFam" id="2.60.40.10:FF:001084">
    <property type="entry name" value="obscurin-like isoform X3"/>
    <property type="match status" value="3"/>
</dbReference>
<comment type="subcellular location">
    <subcellularLocation>
        <location evidence="1">Cytoplasm</location>
    </subcellularLocation>
</comment>
<keyword evidence="6" id="KW-0393">Immunoglobulin domain</keyword>
<feature type="domain" description="Ig-like" evidence="8">
    <location>
        <begin position="1040"/>
        <end position="1129"/>
    </location>
</feature>
<evidence type="ECO:0000256" key="4">
    <source>
        <dbReference type="ARBA" id="ARBA00022737"/>
    </source>
</evidence>
<keyword evidence="4" id="KW-0677">Repeat</keyword>
<dbReference type="FunFam" id="2.60.40.10:FF:000241">
    <property type="entry name" value="obscurin-like protein 1 isoform X2"/>
    <property type="match status" value="2"/>
</dbReference>
<dbReference type="Proteomes" id="UP000265140">
    <property type="component" value="Chromosome 22"/>
</dbReference>
<feature type="domain" description="Ig-like" evidence="8">
    <location>
        <begin position="1223"/>
        <end position="1318"/>
    </location>
</feature>
<feature type="domain" description="Ig-like" evidence="8">
    <location>
        <begin position="1407"/>
        <end position="1485"/>
    </location>
</feature>
<dbReference type="SUPFAM" id="SSF49265">
    <property type="entry name" value="Fibronectin type III"/>
    <property type="match status" value="1"/>
</dbReference>
<feature type="compositionally biased region" description="Polar residues" evidence="7">
    <location>
        <begin position="235"/>
        <end position="244"/>
    </location>
</feature>
<feature type="domain" description="Ig-like" evidence="8">
    <location>
        <begin position="948"/>
        <end position="1036"/>
    </location>
</feature>
<evidence type="ECO:0000313" key="10">
    <source>
        <dbReference type="Ensembl" id="ENSELUP00000096978.1"/>
    </source>
</evidence>
<feature type="domain" description="Ig-like" evidence="8">
    <location>
        <begin position="488"/>
        <end position="574"/>
    </location>
</feature>
<dbReference type="SUPFAM" id="SSF48726">
    <property type="entry name" value="Immunoglobulin"/>
    <property type="match status" value="22"/>
</dbReference>
<feature type="domain" description="Ig-like" evidence="8">
    <location>
        <begin position="1678"/>
        <end position="1853"/>
    </location>
</feature>
<dbReference type="PROSITE" id="PS50853">
    <property type="entry name" value="FN3"/>
    <property type="match status" value="1"/>
</dbReference>
<reference evidence="10" key="3">
    <citation type="submission" date="2025-09" db="UniProtKB">
        <authorList>
            <consortium name="Ensembl"/>
        </authorList>
    </citation>
    <scope>IDENTIFICATION</scope>
</reference>
<feature type="region of interest" description="Disordered" evidence="7">
    <location>
        <begin position="191"/>
        <end position="251"/>
    </location>
</feature>
<dbReference type="Ensembl" id="ENSELUT00000090815.1">
    <property type="protein sequence ID" value="ENSELUP00000096978.1"/>
    <property type="gene ID" value="ENSELUG00000000115.3"/>
</dbReference>
<dbReference type="SMART" id="SM00409">
    <property type="entry name" value="IG"/>
    <property type="match status" value="22"/>
</dbReference>
<dbReference type="InterPro" id="IPR036116">
    <property type="entry name" value="FN3_sf"/>
</dbReference>
<evidence type="ECO:0000256" key="2">
    <source>
        <dbReference type="ARBA" id="ARBA00022490"/>
    </source>
</evidence>
<feature type="domain" description="Ig-like" evidence="8">
    <location>
        <begin position="394"/>
        <end position="484"/>
    </location>
</feature>
<dbReference type="InterPro" id="IPR013783">
    <property type="entry name" value="Ig-like_fold"/>
</dbReference>
<dbReference type="InterPro" id="IPR052385">
    <property type="entry name" value="Obscurin/Obscurin-like_Reg"/>
</dbReference>
<sequence length="2336" mass="258957">MDIFGGAPRVLGYLRPVVAQCGDDAVLQCKIGGDPRPEVIWEKKNVQILSEGRYRLSEEGKAYFLHITGVRLEDAGQYICKASNSVGETCAPATLKVESQEQQGAQKQTTVLNGVQQIRLVNGESAGAQNGESRRQHSSESGGQKKQNGENGLLENGENRGKENKAVELQNGTVEQQNGAVEQHYRAVEQKTGAVDQQNAAAEQKNRAIEQKNGAVDQQNTAAERKNRAIEQKNGAVSASQVKSQPYDEEPLLSDDRPRFLIKPLSLRVDRGEDAAFSCKLSGNPLPQVEWEKDGKKLSDIFESAHFNINSQEGGWFQLRLFRTRLPDGGVYTCRAHNSHGSALAGAVLLVEPIPERQESGVSNSNGQSVSQASPRSTRHRTVRHGSSRLPDEPSLNSSKVKKFAVSEGKHAKFRCFVTGKPKPEIIWKKDGVPLEAGRRHLLFEDREGYYTLKVMYCKQQDTGLYVCAASNALGHTLSAVHLTVKDPAVRFKRSLQDVEVREGATAVLECEVPNDGIPAAWYLEDQRLQPGGKYGMEQKGTRRRLTIAGVGADDDGVYLCEMPDGGKSIAELAVKGTIVKKLPRKVDVLEGENAAFCVEVEEDDMDVHWFKDGLKLHESHQTILKSFGKTHVLVFVSVSHVDTGVVTFVVGRSKTSSRLRVKAARHCPPACPVGVKMDLDGPSSVLLSWEPTPASQTTTRSVYVLERQEVGSQEWLRCQTSDAATSTEVTGDSVPCEGNYRFRVCCVNKYGRSGHVEFPKAVHLVPGPKIRAPLQSCEVTEGEDALFTIDLSVMVTGTWFLNSTQLQDSQSYSIQQAKTQHSLVIHSARMEDNEAEVTFIANGVRDSAVLKVQTAEVKFSPLSESDCHKRVETGDPVVLYCEVSRPSATVAWFKDGVKLQVTEGLNIQSEGNMRRIVIQSAEVTDSGVYTCETTSDAIKFNVKVEGPPVQFSDIPEEELQKSATELDPVVLTCKVSREDANTTWYKDGLEVQASDNITIQAEGTLRRLIIRCAETTDAGTYRCQSGDNGLSFTVNIKEPPVMIVEPKEDVVIEAPVSEQVVLQCELSRSAGEVHWFKDGLEVLETDNVQLTTEGPYRRLTVLHGSPEDSGEYVCDTNGDSVFFQLTVTEPPVRIVSPTESELELTSLASERLELSCNVSHPDARVRWYRDGLEVEESASLTLEVQGGRRTLVIPMTTVNDTGEYVCDTEDDSVTWLVTITEPPVKFARPKNMSDKIDHISGEPIVLEIEVSRTSAEVIWMKDGRKIEESSDVSVVVDGLICRLTIQRATPEDSGKYTCLGSDDIIHFQVKVSEPPVSIVNRSEVKTEVKSLLCDDIELECELSRANVVAKWYKDGHRFDGDERFCEEEEGNFRSLVILNAELEDSGDYFLDVGDDNITFHVTVQEPPVTILGNSENPGYQEMVAGDDLIVACEVSRANAPVQWYCNDRPLTSDDRTYIESYGTLRKLILSDVQPSDSGKYTCDAIGDKLVTMVKIQDSPVTFVNKQEVNLVTGYEAESVTLTGVVSKENAAVRWLKDWEPVIGDRFHVGVDGATRFLTIDPLRRSDSGEYTVDANTDEMHFSLLVKGMRVKFAKSLHDTLAHADGMVTMRCEVCKPKADVQWLKDGVEIVPSRRFTIRADGVERSLTIHRLVREDAGEYACESKDDRTAARLRVEMPRVVEFLTDLHNTMVLEGEDAIFKCVLSPEDVQLKWMMDGEPIVMGDRFQSTQNGLCHSLVIKSCQILDSSKITAEAEGNVSKATLKVQEAQVTFTKKTEAVMADEYGDATLETEVSLETAEVQWMRQGVVIQPGPRHILSLNGRKRTLTICNLTLSDRGTYRCETLHDRTQVKLNVEPRKITIRKGLVDMETFERETASFEVELSHADVEGIWQKDGIRIKPNNNWRVSSNGLVHGLTLSNLTLEDTGTIAFSAEGLRTSARLIVKETPVSIVKKLADLRLEKDSPATLECELSRQNVEVNWLKNGTDLKPGKTHHRIYSMGRKRFCQILQCALSDSGTYTCDAGDTSTSCKLEVYEPELLVLHGLEDLYVLEDQNAVFMCEVSMEDVAGEWYKDGHKIRPSSTIKIRTEGTKHFLLMCSVKAEDSGEIRFVARQTESTAYLEVEGIALAVVLGDIAGVIGPRISSHLRLIWALLTFPTEAPVSIVKPLRDRTALEKHRVVLDCTVSTPRCEVTWYRGETELVSSERLQIHSDGCYHKLTIHEATVEDEGSYTIEVDQHRSTARLLVEAQSLVIEEELEDVEVTAPDQACFQCKVSVAINRPPLWTLNGETLTSSPEVRLENHGTVNKLTLKKTRPDMSGTVTFAMGKAKSSAKLKVM</sequence>
<dbReference type="FunFam" id="2.60.40.10:FF:001752">
    <property type="entry name" value="obscurin-like isoform X3"/>
    <property type="match status" value="1"/>
</dbReference>
<name>A0AAY5L6Q6_ESOLU</name>
<evidence type="ECO:0000259" key="9">
    <source>
        <dbReference type="PROSITE" id="PS50853"/>
    </source>
</evidence>
<dbReference type="PROSITE" id="PS50835">
    <property type="entry name" value="IG_LIKE"/>
    <property type="match status" value="16"/>
</dbReference>
<keyword evidence="2" id="KW-0963">Cytoplasm</keyword>
<evidence type="ECO:0000313" key="11">
    <source>
        <dbReference type="Proteomes" id="UP000265140"/>
    </source>
</evidence>
<dbReference type="PANTHER" id="PTHR35971:SF3">
    <property type="entry name" value="OBSCURIN-LIKE PROTEIN 1 ISOFORM X1"/>
    <property type="match status" value="1"/>
</dbReference>
<dbReference type="Pfam" id="PF07679">
    <property type="entry name" value="I-set"/>
    <property type="match status" value="16"/>
</dbReference>
<dbReference type="InterPro" id="IPR007110">
    <property type="entry name" value="Ig-like_dom"/>
</dbReference>
<feature type="domain" description="Ig-like" evidence="8">
    <location>
        <begin position="862"/>
        <end position="942"/>
    </location>
</feature>
<evidence type="ECO:0000256" key="3">
    <source>
        <dbReference type="ARBA" id="ARBA00022553"/>
    </source>
</evidence>
<evidence type="ECO:0008006" key="12">
    <source>
        <dbReference type="Google" id="ProtNLM"/>
    </source>
</evidence>
<feature type="domain" description="Ig-like" evidence="8">
    <location>
        <begin position="1947"/>
        <end position="2032"/>
    </location>
</feature>
<accession>A0AAY5L6Q6</accession>
<dbReference type="GO" id="GO:0005737">
    <property type="term" value="C:cytoplasm"/>
    <property type="evidence" value="ECO:0007669"/>
    <property type="project" value="UniProtKB-SubCell"/>
</dbReference>
<dbReference type="FunFam" id="2.60.40.10:FF:000502">
    <property type="entry name" value="obscurin-like protein 1 isoform X2"/>
    <property type="match status" value="1"/>
</dbReference>
<feature type="domain" description="Fibronectin type-III" evidence="9">
    <location>
        <begin position="669"/>
        <end position="768"/>
    </location>
</feature>
<keyword evidence="5" id="KW-1015">Disulfide bond</keyword>